<evidence type="ECO:0000256" key="1">
    <source>
        <dbReference type="SAM" id="MobiDB-lite"/>
    </source>
</evidence>
<sequence>MQKHTMGVPVPSLPVSSKRTEKRARHASAAQAREPSASDGPASTLSILGAITLGIPGLLLIPLIGMNPSIQAGTLAALAMLLISSAFLVAMVFEIKRIADKPSGADPG</sequence>
<keyword evidence="2" id="KW-0472">Membrane</keyword>
<dbReference type="RefSeq" id="WP_160888261.1">
    <property type="nucleotide sequence ID" value="NZ_WURB01000037.1"/>
</dbReference>
<protein>
    <submittedName>
        <fullName evidence="3">Uncharacterized protein</fullName>
    </submittedName>
</protein>
<comment type="caution">
    <text evidence="3">The sequence shown here is derived from an EMBL/GenBank/DDBJ whole genome shotgun (WGS) entry which is preliminary data.</text>
</comment>
<gene>
    <name evidence="3" type="ORF">GR328_24435</name>
</gene>
<dbReference type="EMBL" id="WURB01000037">
    <property type="protein sequence ID" value="MXQ14541.1"/>
    <property type="molecule type" value="Genomic_DNA"/>
</dbReference>
<proteinExistence type="predicted"/>
<evidence type="ECO:0000313" key="4">
    <source>
        <dbReference type="Proteomes" id="UP000436483"/>
    </source>
</evidence>
<keyword evidence="2" id="KW-1133">Transmembrane helix</keyword>
<feature type="region of interest" description="Disordered" evidence="1">
    <location>
        <begin position="1"/>
        <end position="42"/>
    </location>
</feature>
<dbReference type="Proteomes" id="UP000436483">
    <property type="component" value="Unassembled WGS sequence"/>
</dbReference>
<feature type="transmembrane region" description="Helical" evidence="2">
    <location>
        <begin position="70"/>
        <end position="93"/>
    </location>
</feature>
<name>A0A7X3SRE6_9HYPH</name>
<reference evidence="3 4" key="2">
    <citation type="submission" date="2020-01" db="EMBL/GenBank/DDBJ databases">
        <title>Microvirga sp. nov., an arsenate reduction bacterium isolated from Tibet hotspring sediments.</title>
        <authorList>
            <person name="Xian W.-D."/>
            <person name="Li W.-J."/>
        </authorList>
    </citation>
    <scope>NUCLEOTIDE SEQUENCE [LARGE SCALE GENOMIC DNA]</scope>
    <source>
        <strain evidence="3 4">KCTC 23863</strain>
    </source>
</reference>
<accession>A0A7X3SRE6</accession>
<keyword evidence="2" id="KW-0812">Transmembrane</keyword>
<evidence type="ECO:0000256" key="2">
    <source>
        <dbReference type="SAM" id="Phobius"/>
    </source>
</evidence>
<feature type="transmembrane region" description="Helical" evidence="2">
    <location>
        <begin position="45"/>
        <end position="64"/>
    </location>
</feature>
<dbReference type="AlphaFoldDB" id="A0A7X3SRE6"/>
<evidence type="ECO:0000313" key="3">
    <source>
        <dbReference type="EMBL" id="MXQ14541.1"/>
    </source>
</evidence>
<keyword evidence="4" id="KW-1185">Reference proteome</keyword>
<reference evidence="3 4" key="1">
    <citation type="submission" date="2019-12" db="EMBL/GenBank/DDBJ databases">
        <authorList>
            <person name="Yuan C.-G."/>
        </authorList>
    </citation>
    <scope>NUCLEOTIDE SEQUENCE [LARGE SCALE GENOMIC DNA]</scope>
    <source>
        <strain evidence="3 4">KCTC 23863</strain>
    </source>
</reference>
<organism evidence="3 4">
    <name type="scientific">Microvirga makkahensis</name>
    <dbReference type="NCBI Taxonomy" id="1128670"/>
    <lineage>
        <taxon>Bacteria</taxon>
        <taxon>Pseudomonadati</taxon>
        <taxon>Pseudomonadota</taxon>
        <taxon>Alphaproteobacteria</taxon>
        <taxon>Hyphomicrobiales</taxon>
        <taxon>Methylobacteriaceae</taxon>
        <taxon>Microvirga</taxon>
    </lineage>
</organism>